<dbReference type="Proteomes" id="UP000192727">
    <property type="component" value="Chromosome"/>
</dbReference>
<evidence type="ECO:0000313" key="2">
    <source>
        <dbReference type="Proteomes" id="UP000192727"/>
    </source>
</evidence>
<proteinExistence type="predicted"/>
<protein>
    <submittedName>
        <fullName evidence="1">Uncharacterized protein</fullName>
    </submittedName>
</protein>
<reference evidence="1 2" key="1">
    <citation type="submission" date="2017-03" db="EMBL/GenBank/DDBJ databases">
        <title>Paenibacillus larvae genome sequencing.</title>
        <authorList>
            <person name="Dingman D.W."/>
        </authorList>
    </citation>
    <scope>NUCLEOTIDE SEQUENCE [LARGE SCALE GENOMIC DNA]</scope>
    <source>
        <strain evidence="1 2">SAG 10367</strain>
    </source>
</reference>
<gene>
    <name evidence="1" type="ORF">B7C51_01625</name>
</gene>
<evidence type="ECO:0000313" key="1">
    <source>
        <dbReference type="EMBL" id="ARF66791.1"/>
    </source>
</evidence>
<name>A0A1U9YRS9_9BACL</name>
<dbReference type="EMBL" id="CP020557">
    <property type="protein sequence ID" value="ARF66791.1"/>
    <property type="molecule type" value="Genomic_DNA"/>
</dbReference>
<sequence length="61" mass="7086">MNREDYGFAKLPREALLEMQDLEKRLKDETGKEVTLIAYTQGQEHDLDRTAMGANSDYECF</sequence>
<dbReference type="GeneID" id="64218656"/>
<dbReference type="RefSeq" id="WP_024093861.1">
    <property type="nucleotide sequence ID" value="NZ_CP019794.1"/>
</dbReference>
<organism evidence="1 2">
    <name type="scientific">Paenibacillus larvae subsp. pulvifaciens</name>
    <dbReference type="NCBI Taxonomy" id="1477"/>
    <lineage>
        <taxon>Bacteria</taxon>
        <taxon>Bacillati</taxon>
        <taxon>Bacillota</taxon>
        <taxon>Bacilli</taxon>
        <taxon>Bacillales</taxon>
        <taxon>Paenibacillaceae</taxon>
        <taxon>Paenibacillus</taxon>
    </lineage>
</organism>
<accession>A0A1U9YRS9</accession>
<dbReference type="AlphaFoldDB" id="A0A1U9YRS9"/>